<dbReference type="InterPro" id="IPR007168">
    <property type="entry name" value="Phageshock_PspC_N"/>
</dbReference>
<keyword evidence="1" id="KW-1133">Transmembrane helix</keyword>
<dbReference type="Proteomes" id="UP000824504">
    <property type="component" value="Chromosome"/>
</dbReference>
<feature type="transmembrane region" description="Helical" evidence="1">
    <location>
        <begin position="96"/>
        <end position="129"/>
    </location>
</feature>
<proteinExistence type="predicted"/>
<dbReference type="EMBL" id="CP079216">
    <property type="protein sequence ID" value="QXT63632.1"/>
    <property type="molecule type" value="Genomic_DNA"/>
</dbReference>
<dbReference type="Pfam" id="PF04024">
    <property type="entry name" value="PspC"/>
    <property type="match status" value="1"/>
</dbReference>
<evidence type="ECO:0000256" key="1">
    <source>
        <dbReference type="SAM" id="Phobius"/>
    </source>
</evidence>
<feature type="domain" description="Phage shock protein PspC N-terminal" evidence="2">
    <location>
        <begin position="16"/>
        <end position="68"/>
    </location>
</feature>
<evidence type="ECO:0000259" key="2">
    <source>
        <dbReference type="Pfam" id="PF04024"/>
    </source>
</evidence>
<evidence type="ECO:0000313" key="3">
    <source>
        <dbReference type="EMBL" id="QXT63632.1"/>
    </source>
</evidence>
<keyword evidence="1" id="KW-0472">Membrane</keyword>
<sequence>MSTELDLAWLDPSCRDLTRREADGLGSGLSRAMAQRLGVDVIIVRVAFVVLALSAGLGLALYGWGTLLTRGPQGSRPIDALLPSFRTWSLGSQKAAVIITTLIFTFVVAASTPLPWGAGFLLLGAVIVVRRRALRGFRFPEPAGQELSVDAQLVAWRSRLEAAAGSSVHTVPELDLDSTPVVPTPAPPRARRSWLAGLAVLAAGGGVGAIAHFVAGFSDVVSLAAGVVAAGATAVVLALVMRTRRVPRLVLAALAVAVLSCGWLASQSGAGPAPDPGVLEISATATDETIDLGEADLTGVDEVVIRAVAADITVAVPGPVGELSSDLTLSSLAADPDVETDTGVTVLDRLVIDATASDVKVVRGE</sequence>
<evidence type="ECO:0000313" key="4">
    <source>
        <dbReference type="Proteomes" id="UP000824504"/>
    </source>
</evidence>
<protein>
    <submittedName>
        <fullName evidence="3">PspC domain-containing protein</fullName>
    </submittedName>
</protein>
<keyword evidence="4" id="KW-1185">Reference proteome</keyword>
<feature type="transmembrane region" description="Helical" evidence="1">
    <location>
        <begin position="220"/>
        <end position="241"/>
    </location>
</feature>
<feature type="transmembrane region" description="Helical" evidence="1">
    <location>
        <begin position="42"/>
        <end position="64"/>
    </location>
</feature>
<gene>
    <name evidence="3" type="ORF">KDB89_03910</name>
</gene>
<reference evidence="3 4" key="1">
    <citation type="submission" date="2021-07" db="EMBL/GenBank/DDBJ databases">
        <title>complete genome sequencing of Tessaracoccus sp.J1M15.</title>
        <authorList>
            <person name="Bae J.-W."/>
            <person name="Kim D.-y."/>
        </authorList>
    </citation>
    <scope>NUCLEOTIDE SEQUENCE [LARGE SCALE GENOMIC DNA]</scope>
    <source>
        <strain evidence="3 4">J1M15</strain>
    </source>
</reference>
<accession>A0ABX8SML8</accession>
<dbReference type="RefSeq" id="WP_219083560.1">
    <property type="nucleotide sequence ID" value="NZ_CP079216.1"/>
</dbReference>
<feature type="transmembrane region" description="Helical" evidence="1">
    <location>
        <begin position="194"/>
        <end position="214"/>
    </location>
</feature>
<keyword evidence="1" id="KW-0812">Transmembrane</keyword>
<organism evidence="3 4">
    <name type="scientific">Tessaracoccus palaemonis</name>
    <dbReference type="NCBI Taxonomy" id="2829499"/>
    <lineage>
        <taxon>Bacteria</taxon>
        <taxon>Bacillati</taxon>
        <taxon>Actinomycetota</taxon>
        <taxon>Actinomycetes</taxon>
        <taxon>Propionibacteriales</taxon>
        <taxon>Propionibacteriaceae</taxon>
        <taxon>Tessaracoccus</taxon>
    </lineage>
</organism>
<feature type="transmembrane region" description="Helical" evidence="1">
    <location>
        <begin position="248"/>
        <end position="266"/>
    </location>
</feature>
<name>A0ABX8SML8_9ACTN</name>